<dbReference type="GO" id="GO:0005789">
    <property type="term" value="C:endoplasmic reticulum membrane"/>
    <property type="evidence" value="ECO:0007669"/>
    <property type="project" value="UniProtKB-SubCell"/>
</dbReference>
<evidence type="ECO:0000256" key="10">
    <source>
        <dbReference type="ARBA" id="ARBA00023315"/>
    </source>
</evidence>
<evidence type="ECO:0000256" key="8">
    <source>
        <dbReference type="ARBA" id="ARBA00022989"/>
    </source>
</evidence>
<accession>A0ABD0VKH6</accession>
<dbReference type="PANTHER" id="PTHR10408:SF7">
    <property type="entry name" value="DIACYLGLYCEROL O-ACYLTRANSFERASE 1"/>
    <property type="match status" value="1"/>
</dbReference>
<feature type="transmembrane region" description="Helical" evidence="13">
    <location>
        <begin position="205"/>
        <end position="226"/>
    </location>
</feature>
<evidence type="ECO:0000256" key="7">
    <source>
        <dbReference type="ARBA" id="ARBA00022824"/>
    </source>
</evidence>
<keyword evidence="15" id="KW-1185">Reference proteome</keyword>
<organism evidence="14 15">
    <name type="scientific">Dendrobium thyrsiflorum</name>
    <name type="common">Pinecone-like raceme dendrobium</name>
    <name type="synonym">Orchid</name>
    <dbReference type="NCBI Taxonomy" id="117978"/>
    <lineage>
        <taxon>Eukaryota</taxon>
        <taxon>Viridiplantae</taxon>
        <taxon>Streptophyta</taxon>
        <taxon>Embryophyta</taxon>
        <taxon>Tracheophyta</taxon>
        <taxon>Spermatophyta</taxon>
        <taxon>Magnoliopsida</taxon>
        <taxon>Liliopsida</taxon>
        <taxon>Asparagales</taxon>
        <taxon>Orchidaceae</taxon>
        <taxon>Epidendroideae</taxon>
        <taxon>Malaxideae</taxon>
        <taxon>Dendrobiinae</taxon>
        <taxon>Dendrobium</taxon>
    </lineage>
</organism>
<keyword evidence="9 11" id="KW-0472">Membrane</keyword>
<feature type="transmembrane region" description="Helical" evidence="13">
    <location>
        <begin position="426"/>
        <end position="446"/>
    </location>
</feature>
<dbReference type="InterPro" id="IPR027251">
    <property type="entry name" value="Diacylglycerol_acylTrfase1"/>
</dbReference>
<evidence type="ECO:0000256" key="4">
    <source>
        <dbReference type="ARBA" id="ARBA00009010"/>
    </source>
</evidence>
<dbReference type="InterPro" id="IPR004299">
    <property type="entry name" value="MBOAT_fam"/>
</dbReference>
<evidence type="ECO:0000256" key="6">
    <source>
        <dbReference type="ARBA" id="ARBA00022692"/>
    </source>
</evidence>
<dbReference type="PANTHER" id="PTHR10408">
    <property type="entry name" value="STEROL O-ACYLTRANSFERASE"/>
    <property type="match status" value="1"/>
</dbReference>
<keyword evidence="10 11" id="KW-0012">Acyltransferase</keyword>
<proteinExistence type="inferred from homology"/>
<dbReference type="Proteomes" id="UP001552299">
    <property type="component" value="Unassembled WGS sequence"/>
</dbReference>
<sequence>MPISSERETLAPDLRSSFRRRLVSSAAAAAAAVAPDAAVEMTLVSAENSMTESMCVDTSSDADSRCMIGNREEERKGETAMSGGGGERGDGMGTVEGESPAKFVFRASAPAHRRVKESPLSSDAIFSQSHAGLFNLCIVVLVAVNSRLIIENLMKYGLLIRAGFWFSSRSLKDWPLLMCCLTLHCFPLAAFVVEKLAWNELVSGPVLLLLHVILVMTEISYPVFVIVRCDSAVLSGLALMLLASIIWLKLISYMHTNYDLRTLRHHIAKDGVSFQNLLYFMVAPTLCYQPSYPRTTCIRRGWVIRQFIKLVIFTGFMGFIIEQYINPIVKNSKHPLKGNFLNAIERVLKLSVPTLYVWLCMFYCFFHLWLNILAELLRFGDREFYKDWWNAKTIEEYWRMWNMPVHKWMVRHIYFPCIRNGFSKGVAILISFLTSAVFHELCIGIPCHTFKFWAFIGILFQVPLGILTRYLQYKFKSSMVGNMIFWVFFCILGQPMCVLLYYHDVMNRKVTTE</sequence>
<dbReference type="PIRSF" id="PIRSF500231">
    <property type="entry name" value="Oat_dag"/>
    <property type="match status" value="1"/>
</dbReference>
<comment type="caution">
    <text evidence="14">The sequence shown here is derived from an EMBL/GenBank/DDBJ whole genome shotgun (WGS) entry which is preliminary data.</text>
</comment>
<comment type="similarity">
    <text evidence="4 11">Belongs to the membrane-bound acyltransferase family. Sterol o-acyltransferase subfamily.</text>
</comment>
<feature type="transmembrane region" description="Helical" evidence="13">
    <location>
        <begin position="232"/>
        <end position="251"/>
    </location>
</feature>
<evidence type="ECO:0000256" key="11">
    <source>
        <dbReference type="PIRNR" id="PIRNR000439"/>
    </source>
</evidence>
<dbReference type="AlphaFoldDB" id="A0ABD0VKH6"/>
<name>A0ABD0VKH6_DENTH</name>
<evidence type="ECO:0000256" key="9">
    <source>
        <dbReference type="ARBA" id="ARBA00023136"/>
    </source>
</evidence>
<keyword evidence="6 13" id="KW-0812">Transmembrane</keyword>
<dbReference type="Pfam" id="PF03062">
    <property type="entry name" value="MBOAT"/>
    <property type="match status" value="1"/>
</dbReference>
<evidence type="ECO:0000313" key="14">
    <source>
        <dbReference type="EMBL" id="KAL0925216.1"/>
    </source>
</evidence>
<evidence type="ECO:0000313" key="15">
    <source>
        <dbReference type="Proteomes" id="UP001552299"/>
    </source>
</evidence>
<dbReference type="EMBL" id="JANQDX010000004">
    <property type="protein sequence ID" value="KAL0925216.1"/>
    <property type="molecule type" value="Genomic_DNA"/>
</dbReference>
<evidence type="ECO:0000256" key="3">
    <source>
        <dbReference type="ARBA" id="ARBA00005189"/>
    </source>
</evidence>
<gene>
    <name evidence="14" type="ORF">M5K25_003533</name>
</gene>
<evidence type="ECO:0000256" key="5">
    <source>
        <dbReference type="ARBA" id="ARBA00022679"/>
    </source>
</evidence>
<dbReference type="GO" id="GO:0019432">
    <property type="term" value="P:triglyceride biosynthetic process"/>
    <property type="evidence" value="ECO:0007669"/>
    <property type="project" value="UniProtKB-ARBA"/>
</dbReference>
<dbReference type="GO" id="GO:0004144">
    <property type="term" value="F:diacylglycerol O-acyltransferase activity"/>
    <property type="evidence" value="ECO:0007669"/>
    <property type="project" value="UniProtKB-ARBA"/>
</dbReference>
<comment type="subcellular location">
    <subcellularLocation>
        <location evidence="1 11">Endoplasmic reticulum membrane</location>
        <topology evidence="1 11">Multi-pass membrane protein</topology>
    </subcellularLocation>
</comment>
<protein>
    <recommendedName>
        <fullName evidence="11">O-acyltransferase</fullName>
    </recommendedName>
</protein>
<feature type="transmembrane region" description="Helical" evidence="13">
    <location>
        <begin position="355"/>
        <end position="377"/>
    </location>
</feature>
<dbReference type="PIRSF" id="PIRSF000439">
    <property type="entry name" value="Oat_ACAT_DAG_ARE"/>
    <property type="match status" value="1"/>
</dbReference>
<feature type="transmembrane region" description="Helical" evidence="13">
    <location>
        <begin position="307"/>
        <end position="325"/>
    </location>
</feature>
<evidence type="ECO:0000256" key="1">
    <source>
        <dbReference type="ARBA" id="ARBA00004477"/>
    </source>
</evidence>
<reference evidence="14 15" key="1">
    <citation type="journal article" date="2024" name="Plant Biotechnol. J.">
        <title>Dendrobium thyrsiflorum genome and its molecular insights into genes involved in important horticultural traits.</title>
        <authorList>
            <person name="Chen B."/>
            <person name="Wang J.Y."/>
            <person name="Zheng P.J."/>
            <person name="Li K.L."/>
            <person name="Liang Y.M."/>
            <person name="Chen X.F."/>
            <person name="Zhang C."/>
            <person name="Zhao X."/>
            <person name="He X."/>
            <person name="Zhang G.Q."/>
            <person name="Liu Z.J."/>
            <person name="Xu Q."/>
        </authorList>
    </citation>
    <scope>NUCLEOTIDE SEQUENCE [LARGE SCALE GENOMIC DNA]</scope>
    <source>
        <strain evidence="14">GZMU011</strain>
    </source>
</reference>
<evidence type="ECO:0000256" key="2">
    <source>
        <dbReference type="ARBA" id="ARBA00004771"/>
    </source>
</evidence>
<comment type="pathway">
    <text evidence="2">Glycerolipid metabolism; triacylglycerol biosynthesis.</text>
</comment>
<feature type="transmembrane region" description="Helical" evidence="13">
    <location>
        <begin position="483"/>
        <end position="503"/>
    </location>
</feature>
<keyword evidence="5 11" id="KW-0808">Transferase</keyword>
<dbReference type="InterPro" id="IPR014371">
    <property type="entry name" value="Oat_ACAT_DAG_ARE"/>
</dbReference>
<keyword evidence="8 13" id="KW-1133">Transmembrane helix</keyword>
<evidence type="ECO:0000256" key="13">
    <source>
        <dbReference type="SAM" id="Phobius"/>
    </source>
</evidence>
<feature type="transmembrane region" description="Helical" evidence="13">
    <location>
        <begin position="174"/>
        <end position="193"/>
    </location>
</feature>
<keyword evidence="7 11" id="KW-0256">Endoplasmic reticulum</keyword>
<feature type="transmembrane region" description="Helical" evidence="13">
    <location>
        <begin position="131"/>
        <end position="150"/>
    </location>
</feature>
<evidence type="ECO:0000256" key="12">
    <source>
        <dbReference type="PIRSR" id="PIRSR000439-1"/>
    </source>
</evidence>
<comment type="pathway">
    <text evidence="3">Lipid metabolism.</text>
</comment>
<feature type="active site" evidence="12">
    <location>
        <position position="439"/>
    </location>
</feature>
<feature type="transmembrane region" description="Helical" evidence="13">
    <location>
        <begin position="452"/>
        <end position="471"/>
    </location>
</feature>